<reference evidence="2" key="2">
    <citation type="submission" date="2018-07" db="EMBL/GenBank/DDBJ databases">
        <authorList>
            <person name="Quirk P.G."/>
            <person name="Krulwich T.A."/>
        </authorList>
    </citation>
    <scope>NUCLEOTIDE SEQUENCE</scope>
</reference>
<accession>A0A336KX94</accession>
<evidence type="ECO:0000313" key="2">
    <source>
        <dbReference type="EMBL" id="SSX29127.1"/>
    </source>
</evidence>
<gene>
    <name evidence="1" type="primary">CSON000865</name>
</gene>
<name>A0A336KX94_CULSO</name>
<protein>
    <submittedName>
        <fullName evidence="1">CSON000865 protein</fullName>
    </submittedName>
</protein>
<evidence type="ECO:0000313" key="1">
    <source>
        <dbReference type="EMBL" id="SSX09225.1"/>
    </source>
</evidence>
<dbReference type="AlphaFoldDB" id="A0A336KX94"/>
<dbReference type="VEuPathDB" id="VectorBase:CSON000865"/>
<proteinExistence type="predicted"/>
<organism evidence="1">
    <name type="scientific">Culicoides sonorensis</name>
    <name type="common">Biting midge</name>
    <dbReference type="NCBI Taxonomy" id="179676"/>
    <lineage>
        <taxon>Eukaryota</taxon>
        <taxon>Metazoa</taxon>
        <taxon>Ecdysozoa</taxon>
        <taxon>Arthropoda</taxon>
        <taxon>Hexapoda</taxon>
        <taxon>Insecta</taxon>
        <taxon>Pterygota</taxon>
        <taxon>Neoptera</taxon>
        <taxon>Endopterygota</taxon>
        <taxon>Diptera</taxon>
        <taxon>Nematocera</taxon>
        <taxon>Chironomoidea</taxon>
        <taxon>Ceratopogonidae</taxon>
        <taxon>Ceratopogoninae</taxon>
        <taxon>Culicoides</taxon>
        <taxon>Monoculicoides</taxon>
    </lineage>
</organism>
<dbReference type="EMBL" id="UFQS01001141">
    <property type="protein sequence ID" value="SSX09225.1"/>
    <property type="molecule type" value="Genomic_DNA"/>
</dbReference>
<reference evidence="1" key="1">
    <citation type="submission" date="2018-04" db="EMBL/GenBank/DDBJ databases">
        <authorList>
            <person name="Go L.Y."/>
            <person name="Mitchell J.A."/>
        </authorList>
    </citation>
    <scope>NUCLEOTIDE SEQUENCE</scope>
    <source>
        <tissue evidence="1">Whole organism</tissue>
    </source>
</reference>
<sequence length="73" mass="8356">MEDLQRSMQEDADTLCIFPIGGTGGWRGVNLIVTFYSKTLTNLDYCYTVLFIKLNLGNSKEIDFKMLILLDEE</sequence>
<dbReference type="EMBL" id="UFQT01001141">
    <property type="protein sequence ID" value="SSX29127.1"/>
    <property type="molecule type" value="Genomic_DNA"/>
</dbReference>